<reference evidence="4" key="1">
    <citation type="submission" date="2020-01" db="EMBL/GenBank/DDBJ databases">
        <title>'Steroidobacter agaridevorans' sp. nov., agar-degrading bacteria isolated from rhizosphere soils.</title>
        <authorList>
            <person name="Ikenaga M."/>
            <person name="Kataoka M."/>
            <person name="Murouchi A."/>
            <person name="Katsuragi S."/>
            <person name="Sakai M."/>
        </authorList>
    </citation>
    <scope>NUCLEOTIDE SEQUENCE [LARGE SCALE GENOMIC DNA]</scope>
    <source>
        <strain evidence="4">YU21-B</strain>
    </source>
</reference>
<dbReference type="EMBL" id="BLJN01000004">
    <property type="protein sequence ID" value="GFE82328.1"/>
    <property type="molecule type" value="Genomic_DNA"/>
</dbReference>
<keyword evidence="4" id="KW-1185">Reference proteome</keyword>
<evidence type="ECO:0000259" key="2">
    <source>
        <dbReference type="Pfam" id="PF12680"/>
    </source>
</evidence>
<feature type="signal peptide" evidence="1">
    <location>
        <begin position="1"/>
        <end position="20"/>
    </location>
</feature>
<dbReference type="InterPro" id="IPR032710">
    <property type="entry name" value="NTF2-like_dom_sf"/>
</dbReference>
<protein>
    <recommendedName>
        <fullName evidence="2">SnoaL-like domain-containing protein</fullName>
    </recommendedName>
</protein>
<accession>A0A829YHN9</accession>
<dbReference type="Gene3D" id="3.10.450.50">
    <property type="match status" value="1"/>
</dbReference>
<evidence type="ECO:0000256" key="1">
    <source>
        <dbReference type="SAM" id="SignalP"/>
    </source>
</evidence>
<dbReference type="Pfam" id="PF12680">
    <property type="entry name" value="SnoaL_2"/>
    <property type="match status" value="1"/>
</dbReference>
<feature type="chain" id="PRO_5032502076" description="SnoaL-like domain-containing protein" evidence="1">
    <location>
        <begin position="21"/>
        <end position="147"/>
    </location>
</feature>
<dbReference type="AlphaFoldDB" id="A0A829YHN9"/>
<gene>
    <name evidence="3" type="ORF">GCM10011487_43280</name>
</gene>
<evidence type="ECO:0000313" key="4">
    <source>
        <dbReference type="Proteomes" id="UP000445000"/>
    </source>
</evidence>
<sequence>MKYLFAGAAGLLLAASVGLAGGANDLPANKALVEQFFRAVESRDKQTVTRIVREDYIQHMPNIPSGRAAILNYIDMMTPKGKGAMPKFARVVAEGDLVVVHFRREDPNGPVATMEIFRIQDGQIAEHWAVTEAIPPEEKSRNKNGMI</sequence>
<evidence type="ECO:0000313" key="3">
    <source>
        <dbReference type="EMBL" id="GFE82328.1"/>
    </source>
</evidence>
<name>A0A829YHN9_9GAMM</name>
<comment type="caution">
    <text evidence="3">The sequence shown here is derived from an EMBL/GenBank/DDBJ whole genome shotgun (WGS) entry which is preliminary data.</text>
</comment>
<feature type="domain" description="SnoaL-like" evidence="2">
    <location>
        <begin position="33"/>
        <end position="127"/>
    </location>
</feature>
<proteinExistence type="predicted"/>
<dbReference type="RefSeq" id="WP_161813980.1">
    <property type="nucleotide sequence ID" value="NZ_BLJN01000004.1"/>
</dbReference>
<dbReference type="SUPFAM" id="SSF54427">
    <property type="entry name" value="NTF2-like"/>
    <property type="match status" value="1"/>
</dbReference>
<dbReference type="Proteomes" id="UP000445000">
    <property type="component" value="Unassembled WGS sequence"/>
</dbReference>
<keyword evidence="1" id="KW-0732">Signal</keyword>
<organism evidence="3 4">
    <name type="scientific">Steroidobacter agaridevorans</name>
    <dbReference type="NCBI Taxonomy" id="2695856"/>
    <lineage>
        <taxon>Bacteria</taxon>
        <taxon>Pseudomonadati</taxon>
        <taxon>Pseudomonadota</taxon>
        <taxon>Gammaproteobacteria</taxon>
        <taxon>Steroidobacterales</taxon>
        <taxon>Steroidobacteraceae</taxon>
        <taxon>Steroidobacter</taxon>
    </lineage>
</organism>
<dbReference type="InterPro" id="IPR037401">
    <property type="entry name" value="SnoaL-like"/>
</dbReference>